<evidence type="ECO:0000256" key="7">
    <source>
        <dbReference type="ARBA" id="ARBA00022605"/>
    </source>
</evidence>
<dbReference type="InterPro" id="IPR011828">
    <property type="entry name" value="LEU3_arc"/>
</dbReference>
<dbReference type="GO" id="GO:0051287">
    <property type="term" value="F:NAD binding"/>
    <property type="evidence" value="ECO:0007669"/>
    <property type="project" value="InterPro"/>
</dbReference>
<keyword evidence="11" id="KW-0520">NAD</keyword>
<evidence type="ECO:0000256" key="10">
    <source>
        <dbReference type="ARBA" id="ARBA00023002"/>
    </source>
</evidence>
<dbReference type="Proteomes" id="UP000323733">
    <property type="component" value="Unassembled WGS sequence"/>
</dbReference>
<dbReference type="SUPFAM" id="SSF53659">
    <property type="entry name" value="Isocitrate/Isopropylmalate dehydrogenase-like"/>
    <property type="match status" value="1"/>
</dbReference>
<dbReference type="InterPro" id="IPR024084">
    <property type="entry name" value="IsoPropMal-DH-like_dom"/>
</dbReference>
<keyword evidence="10" id="KW-0560">Oxidoreductase</keyword>
<comment type="subunit">
    <text evidence="4">Homodimer.</text>
</comment>
<protein>
    <recommendedName>
        <fullName evidence="5">3-isopropylmalate dehydrogenase</fullName>
        <ecNumber evidence="5">1.1.1.85</ecNumber>
    </recommendedName>
</protein>
<evidence type="ECO:0000313" key="15">
    <source>
        <dbReference type="EMBL" id="SFT84058.1"/>
    </source>
</evidence>
<feature type="domain" description="Isopropylmalate dehydrogenase-like" evidence="14">
    <location>
        <begin position="26"/>
        <end position="346"/>
    </location>
</feature>
<keyword evidence="12" id="KW-0464">Manganese</keyword>
<evidence type="ECO:0000256" key="12">
    <source>
        <dbReference type="ARBA" id="ARBA00023211"/>
    </source>
</evidence>
<dbReference type="FunFam" id="3.40.718.10:FF:000006">
    <property type="entry name" value="3-isopropylmalate dehydrogenase"/>
    <property type="match status" value="1"/>
</dbReference>
<dbReference type="InterPro" id="IPR019818">
    <property type="entry name" value="IsoCit/isopropylmalate_DH_CS"/>
</dbReference>
<reference evidence="15 16" key="1">
    <citation type="submission" date="2016-10" db="EMBL/GenBank/DDBJ databases">
        <authorList>
            <person name="Varghese N."/>
            <person name="Submissions S."/>
        </authorList>
    </citation>
    <scope>NUCLEOTIDE SEQUENCE [LARGE SCALE GENOMIC DNA]</scope>
    <source>
        <strain evidence="15 16">DSM 11855</strain>
    </source>
</reference>
<keyword evidence="7" id="KW-0028">Amino-acid biosynthesis</keyword>
<dbReference type="GO" id="GO:0006102">
    <property type="term" value="P:isocitrate metabolic process"/>
    <property type="evidence" value="ECO:0007669"/>
    <property type="project" value="TreeGrafter"/>
</dbReference>
<dbReference type="SMART" id="SM01329">
    <property type="entry name" value="Iso_dh"/>
    <property type="match status" value="1"/>
</dbReference>
<keyword evidence="9" id="KW-0460">Magnesium</keyword>
<dbReference type="GO" id="GO:0009098">
    <property type="term" value="P:L-leucine biosynthetic process"/>
    <property type="evidence" value="ECO:0007669"/>
    <property type="project" value="UniProtKB-KW"/>
</dbReference>
<evidence type="ECO:0000256" key="9">
    <source>
        <dbReference type="ARBA" id="ARBA00022842"/>
    </source>
</evidence>
<evidence type="ECO:0000256" key="2">
    <source>
        <dbReference type="ARBA" id="ARBA00001946"/>
    </source>
</evidence>
<evidence type="ECO:0000256" key="5">
    <source>
        <dbReference type="ARBA" id="ARBA00013101"/>
    </source>
</evidence>
<dbReference type="GO" id="GO:0004449">
    <property type="term" value="F:isocitrate dehydrogenase (NAD+) activity"/>
    <property type="evidence" value="ECO:0007669"/>
    <property type="project" value="TreeGrafter"/>
</dbReference>
<comment type="cofactor">
    <cofactor evidence="1">
        <name>Mn(2+)</name>
        <dbReference type="ChEBI" id="CHEBI:29035"/>
    </cofactor>
</comment>
<keyword evidence="13" id="KW-0100">Branched-chain amino acid biosynthesis</keyword>
<dbReference type="GO" id="GO:0000287">
    <property type="term" value="F:magnesium ion binding"/>
    <property type="evidence" value="ECO:0007669"/>
    <property type="project" value="InterPro"/>
</dbReference>
<accession>A0A1I7BA67</accession>
<name>A0A1I7BA67_METTE</name>
<dbReference type="PROSITE" id="PS00470">
    <property type="entry name" value="IDH_IMDH"/>
    <property type="match status" value="1"/>
</dbReference>
<evidence type="ECO:0000259" key="14">
    <source>
        <dbReference type="SMART" id="SM01329"/>
    </source>
</evidence>
<sequence>MNLRFPKSEKLTPDSYTPNYRCSSMKLAVIEGDGIGREVIPAAVKVLDAFGLELEKVPLELGYTRWEKTGTAMSSDDLETIKGCDAVLFGAVTTVPDPSYKSILLTIRKELDLYANIRPIKPLPGITGVTGRSDFDFIIVRENAEGLYSGIEEIGPEFSWTKRIITRKGSERIAEYACKLAKGRKKRLIIVHKSNVLKSDKLFLDICRQTAAARGVEYEDMLVDSMAYSLMMHPERYDIVVTTNLFGDILSDMCAALVGSLGLVPSANIGDKYAFFEPVHGSAPDIAGKGIANPLAAILCVKMLLEWMGEARFQIIDEAIAHVLQQKIITPDLGGTASTMEVGNAVAEYVRKNL</sequence>
<evidence type="ECO:0000256" key="13">
    <source>
        <dbReference type="ARBA" id="ARBA00023304"/>
    </source>
</evidence>
<dbReference type="NCBIfam" id="TIGR02088">
    <property type="entry name" value="LEU3_arch"/>
    <property type="match status" value="1"/>
</dbReference>
<dbReference type="GO" id="GO:0003862">
    <property type="term" value="F:3-isopropylmalate dehydrogenase activity"/>
    <property type="evidence" value="ECO:0007669"/>
    <property type="project" value="UniProtKB-EC"/>
</dbReference>
<dbReference type="AlphaFoldDB" id="A0A1I7BA67"/>
<comment type="similarity">
    <text evidence="3">Belongs to the isocitrate and isopropylmalate dehydrogenases family.</text>
</comment>
<dbReference type="Pfam" id="PF00180">
    <property type="entry name" value="Iso_dh"/>
    <property type="match status" value="1"/>
</dbReference>
<keyword evidence="6" id="KW-0432">Leucine biosynthesis</keyword>
<evidence type="ECO:0000256" key="4">
    <source>
        <dbReference type="ARBA" id="ARBA00011738"/>
    </source>
</evidence>
<dbReference type="PANTHER" id="PTHR11835">
    <property type="entry name" value="DECARBOXYLATING DEHYDROGENASES-ISOCITRATE, ISOPROPYLMALATE, TARTRATE"/>
    <property type="match status" value="1"/>
</dbReference>
<dbReference type="PANTHER" id="PTHR11835:SF34">
    <property type="entry name" value="ISOCITRATE DEHYDROGENASE [NAD] SUBUNIT ALPHA, MITOCHONDRIAL"/>
    <property type="match status" value="1"/>
</dbReference>
<proteinExistence type="inferred from homology"/>
<evidence type="ECO:0000313" key="16">
    <source>
        <dbReference type="Proteomes" id="UP000323733"/>
    </source>
</evidence>
<comment type="cofactor">
    <cofactor evidence="2">
        <name>Mg(2+)</name>
        <dbReference type="ChEBI" id="CHEBI:18420"/>
    </cofactor>
</comment>
<evidence type="ECO:0000256" key="3">
    <source>
        <dbReference type="ARBA" id="ARBA00007769"/>
    </source>
</evidence>
<dbReference type="GO" id="GO:0006099">
    <property type="term" value="P:tricarboxylic acid cycle"/>
    <property type="evidence" value="ECO:0007669"/>
    <property type="project" value="TreeGrafter"/>
</dbReference>
<dbReference type="EC" id="1.1.1.85" evidence="5"/>
<keyword evidence="8" id="KW-0479">Metal-binding</keyword>
<evidence type="ECO:0000256" key="1">
    <source>
        <dbReference type="ARBA" id="ARBA00001936"/>
    </source>
</evidence>
<keyword evidence="16" id="KW-1185">Reference proteome</keyword>
<gene>
    <name evidence="15" type="ORF">SAMN02910340_02661</name>
</gene>
<dbReference type="EMBL" id="FPAO01000015">
    <property type="protein sequence ID" value="SFT84058.1"/>
    <property type="molecule type" value="Genomic_DNA"/>
</dbReference>
<evidence type="ECO:0000256" key="6">
    <source>
        <dbReference type="ARBA" id="ARBA00022430"/>
    </source>
</evidence>
<evidence type="ECO:0000256" key="8">
    <source>
        <dbReference type="ARBA" id="ARBA00022723"/>
    </source>
</evidence>
<organism evidence="15 16">
    <name type="scientific">Methanosarcina thermophila</name>
    <dbReference type="NCBI Taxonomy" id="2210"/>
    <lineage>
        <taxon>Archaea</taxon>
        <taxon>Methanobacteriati</taxon>
        <taxon>Methanobacteriota</taxon>
        <taxon>Stenosarchaea group</taxon>
        <taxon>Methanomicrobia</taxon>
        <taxon>Methanosarcinales</taxon>
        <taxon>Methanosarcinaceae</taxon>
        <taxon>Methanosarcina</taxon>
    </lineage>
</organism>
<dbReference type="Gene3D" id="3.40.718.10">
    <property type="entry name" value="Isopropylmalate Dehydrogenase"/>
    <property type="match status" value="1"/>
</dbReference>
<evidence type="ECO:0000256" key="11">
    <source>
        <dbReference type="ARBA" id="ARBA00023027"/>
    </source>
</evidence>